<organism evidence="2 3">
    <name type="scientific">Roseibium salinum</name>
    <dbReference type="NCBI Taxonomy" id="1604349"/>
    <lineage>
        <taxon>Bacteria</taxon>
        <taxon>Pseudomonadati</taxon>
        <taxon>Pseudomonadota</taxon>
        <taxon>Alphaproteobacteria</taxon>
        <taxon>Hyphomicrobiales</taxon>
        <taxon>Stappiaceae</taxon>
        <taxon>Roseibium</taxon>
    </lineage>
</organism>
<accession>A0ABT3R4F4</accession>
<reference evidence="2 3" key="1">
    <citation type="journal article" date="2016" name="Int. J. Syst. Evol. Microbiol.">
        <title>Labrenzia salina sp. nov., isolated from the rhizosphere of the halophyte Arthrocnemum macrostachyum.</title>
        <authorList>
            <person name="Camacho M."/>
            <person name="Redondo-Gomez S."/>
            <person name="Rodriguez-Llorente I."/>
            <person name="Rohde M."/>
            <person name="Sproer C."/>
            <person name="Schumann P."/>
            <person name="Klenk H.P."/>
            <person name="Montero-Calasanz M.D.C."/>
        </authorList>
    </citation>
    <scope>NUCLEOTIDE SEQUENCE [LARGE SCALE GENOMIC DNA]</scope>
    <source>
        <strain evidence="2 3">DSM 29163</strain>
    </source>
</reference>
<feature type="compositionally biased region" description="Basic and acidic residues" evidence="1">
    <location>
        <begin position="11"/>
        <end position="24"/>
    </location>
</feature>
<name>A0ABT3R4F4_9HYPH</name>
<dbReference type="EMBL" id="JAPEVI010000003">
    <property type="protein sequence ID" value="MCX2723965.1"/>
    <property type="molecule type" value="Genomic_DNA"/>
</dbReference>
<dbReference type="RefSeq" id="WP_265963716.1">
    <property type="nucleotide sequence ID" value="NZ_JAPEVI010000003.1"/>
</dbReference>
<protein>
    <recommendedName>
        <fullName evidence="4">NYN domain-containing protein</fullName>
    </recommendedName>
</protein>
<dbReference type="SUPFAM" id="SSF56024">
    <property type="entry name" value="Phospholipase D/nuclease"/>
    <property type="match status" value="1"/>
</dbReference>
<feature type="region of interest" description="Disordered" evidence="1">
    <location>
        <begin position="1"/>
        <end position="24"/>
    </location>
</feature>
<gene>
    <name evidence="2" type="ORF">ON753_16550</name>
</gene>
<evidence type="ECO:0008006" key="4">
    <source>
        <dbReference type="Google" id="ProtNLM"/>
    </source>
</evidence>
<evidence type="ECO:0000313" key="2">
    <source>
        <dbReference type="EMBL" id="MCX2723965.1"/>
    </source>
</evidence>
<evidence type="ECO:0000256" key="1">
    <source>
        <dbReference type="SAM" id="MobiDB-lite"/>
    </source>
</evidence>
<evidence type="ECO:0000313" key="3">
    <source>
        <dbReference type="Proteomes" id="UP001300261"/>
    </source>
</evidence>
<keyword evidence="3" id="KW-1185">Reference proteome</keyword>
<proteinExistence type="predicted"/>
<sequence length="162" mass="18051">MQERGGALSAENEKPAPERPKRAGDVTILERGRNCWRTELAARAAVLVDAQNYFNVLEQTLRRARKSILIAGWDFDGTIFLDPEGTMDEPVPLGPLLRKLVEEQPELEVHILVWSTAVLHGFSGMAALLFGAGWMRHPRDLVAARHNASVLCLPPSEDHSHR</sequence>
<comment type="caution">
    <text evidence="2">The sequence shown here is derived from an EMBL/GenBank/DDBJ whole genome shotgun (WGS) entry which is preliminary data.</text>
</comment>
<dbReference type="Proteomes" id="UP001300261">
    <property type="component" value="Unassembled WGS sequence"/>
</dbReference>